<gene>
    <name evidence="1" type="ORF">GJ691_08810</name>
</gene>
<dbReference type="RefSeq" id="WP_154365950.1">
    <property type="nucleotide sequence ID" value="NZ_WKJH01000005.1"/>
</dbReference>
<sequence>MNVHNHQNDMIKVAVQEHVALNMALKGLLEIDTLLTKSIPESTTITKKKPFIQFLKNLRDYWLYF</sequence>
<dbReference type="AlphaFoldDB" id="A0A6I2MP19"/>
<reference evidence="1 2" key="1">
    <citation type="submission" date="2019-11" db="EMBL/GenBank/DDBJ databases">
        <title>Maribacter lutea sp. nov., a marine bacterium isolated from intertidal sand.</title>
        <authorList>
            <person name="Liu A."/>
        </authorList>
    </citation>
    <scope>NUCLEOTIDE SEQUENCE [LARGE SCALE GENOMIC DNA]</scope>
    <source>
        <strain evidence="1 2">RZ05</strain>
    </source>
</reference>
<accession>A0A6I2MP19</accession>
<dbReference type="Proteomes" id="UP000443153">
    <property type="component" value="Unassembled WGS sequence"/>
</dbReference>
<dbReference type="EMBL" id="WKJH01000005">
    <property type="protein sequence ID" value="MRX64270.1"/>
    <property type="molecule type" value="Genomic_DNA"/>
</dbReference>
<organism evidence="1 2">
    <name type="scientific">Maribacter luteus</name>
    <dbReference type="NCBI Taxonomy" id="2594478"/>
    <lineage>
        <taxon>Bacteria</taxon>
        <taxon>Pseudomonadati</taxon>
        <taxon>Bacteroidota</taxon>
        <taxon>Flavobacteriia</taxon>
        <taxon>Flavobacteriales</taxon>
        <taxon>Flavobacteriaceae</taxon>
        <taxon>Maribacter</taxon>
    </lineage>
</organism>
<proteinExistence type="predicted"/>
<protein>
    <submittedName>
        <fullName evidence="1">Uncharacterized protein</fullName>
    </submittedName>
</protein>
<evidence type="ECO:0000313" key="2">
    <source>
        <dbReference type="Proteomes" id="UP000443153"/>
    </source>
</evidence>
<evidence type="ECO:0000313" key="1">
    <source>
        <dbReference type="EMBL" id="MRX64270.1"/>
    </source>
</evidence>
<comment type="caution">
    <text evidence="1">The sequence shown here is derived from an EMBL/GenBank/DDBJ whole genome shotgun (WGS) entry which is preliminary data.</text>
</comment>
<keyword evidence="2" id="KW-1185">Reference proteome</keyword>
<name>A0A6I2MP19_9FLAO</name>